<name>A8RQ25_ENTBW</name>
<dbReference type="EC" id="4.1.1.112" evidence="6"/>
<dbReference type="GO" id="GO:0008948">
    <property type="term" value="F:oxaloacetate decarboxylase activity"/>
    <property type="evidence" value="ECO:0007669"/>
    <property type="project" value="UniProtKB-EC"/>
</dbReference>
<organism evidence="14 15">
    <name type="scientific">Enterocloster bolteae (strain ATCC BAA-613 / DSM 15670 / CCUG 46953 / JCM 12243 / WAL 16351)</name>
    <name type="common">Clostridium bolteae</name>
    <dbReference type="NCBI Taxonomy" id="411902"/>
    <lineage>
        <taxon>Bacteria</taxon>
        <taxon>Bacillati</taxon>
        <taxon>Bacillota</taxon>
        <taxon>Clostridia</taxon>
        <taxon>Lachnospirales</taxon>
        <taxon>Lachnospiraceae</taxon>
        <taxon>Enterocloster</taxon>
    </lineage>
</organism>
<evidence type="ECO:0000256" key="6">
    <source>
        <dbReference type="ARBA" id="ARBA00012947"/>
    </source>
</evidence>
<dbReference type="GO" id="GO:0046872">
    <property type="term" value="F:metal ion binding"/>
    <property type="evidence" value="ECO:0007669"/>
    <property type="project" value="UniProtKB-KW"/>
</dbReference>
<reference evidence="14 15" key="1">
    <citation type="submission" date="2007-08" db="EMBL/GenBank/DDBJ databases">
        <authorList>
            <person name="Fulton L."/>
            <person name="Clifton S."/>
            <person name="Fulton B."/>
            <person name="Xu J."/>
            <person name="Minx P."/>
            <person name="Pepin K.H."/>
            <person name="Johnson M."/>
            <person name="Thiruvilangam P."/>
            <person name="Bhonagiri V."/>
            <person name="Nash W.E."/>
            <person name="Mardis E.R."/>
            <person name="Wilson R.K."/>
        </authorList>
    </citation>
    <scope>NUCLEOTIDE SEQUENCE [LARGE SCALE GENOMIC DNA]</scope>
    <source>
        <strain evidence="15">ATCC BAA-613 / DSM 15670 / CCUG 46953 / JCM 12243 / WAL 16351</strain>
    </source>
</reference>
<evidence type="ECO:0000256" key="4">
    <source>
        <dbReference type="ARBA" id="ARBA00011233"/>
    </source>
</evidence>
<evidence type="ECO:0000256" key="1">
    <source>
        <dbReference type="ARBA" id="ARBA00001342"/>
    </source>
</evidence>
<dbReference type="EMBL" id="ABCC02000024">
    <property type="protein sequence ID" value="EDP17140.1"/>
    <property type="molecule type" value="Genomic_DNA"/>
</dbReference>
<evidence type="ECO:0000256" key="3">
    <source>
        <dbReference type="ARBA" id="ARBA00008621"/>
    </source>
</evidence>
<feature type="binding site" evidence="13">
    <location>
        <position position="137"/>
    </location>
    <ligand>
        <name>substrate</name>
    </ligand>
</feature>
<dbReference type="InterPro" id="IPR036704">
    <property type="entry name" value="RraA/RraA-like_sf"/>
</dbReference>
<evidence type="ECO:0000256" key="10">
    <source>
        <dbReference type="ARBA" id="ARBA00030169"/>
    </source>
</evidence>
<reference evidence="14 15" key="2">
    <citation type="submission" date="2007-09" db="EMBL/GenBank/DDBJ databases">
        <title>Draft genome sequence of Clostridium bolteae (ATCC BAA-613).</title>
        <authorList>
            <person name="Sudarsanam P."/>
            <person name="Ley R."/>
            <person name="Guruge J."/>
            <person name="Turnbaugh P.J."/>
            <person name="Mahowald M."/>
            <person name="Liep D."/>
            <person name="Gordon J."/>
        </authorList>
    </citation>
    <scope>NUCLEOTIDE SEQUENCE [LARGE SCALE GENOMIC DNA]</scope>
    <source>
        <strain evidence="15">ATCC BAA-613 / DSM 15670 / CCUG 46953 / JCM 12243 / WAL 16351</strain>
    </source>
</reference>
<evidence type="ECO:0000256" key="5">
    <source>
        <dbReference type="ARBA" id="ARBA00012213"/>
    </source>
</evidence>
<feature type="binding site" evidence="13">
    <location>
        <begin position="115"/>
        <end position="118"/>
    </location>
    <ligand>
        <name>substrate</name>
    </ligand>
</feature>
<evidence type="ECO:0000313" key="15">
    <source>
        <dbReference type="Proteomes" id="UP000005396"/>
    </source>
</evidence>
<sequence>MVRNKFKIYKMMERRRMYMANVGCRIRKEFERPDRKLVEAFKDIPVANIDDCMNRTAAVDSQLKPMNKARLLGTAFTVKAPAGDNLMFHKALDMAKPGDVLVIATFGSQSRSLCGEIMTRYAMSKGLAGFVVDGCIRDSVEIGQITDFPVYAKGVTPNGPYKNGPGEINFPVSCGNQVICPGDILVGDGDGLLVIKPEEAAELAERAKKVSQDETKQFAGIAAGTGLNRDWVDAKLESIGVEYVD</sequence>
<dbReference type="CDD" id="cd16841">
    <property type="entry name" value="RraA_family"/>
    <property type="match status" value="1"/>
</dbReference>
<dbReference type="Proteomes" id="UP000005396">
    <property type="component" value="Unassembled WGS sequence"/>
</dbReference>
<accession>A8RQ25</accession>
<dbReference type="GO" id="GO:0047443">
    <property type="term" value="F:4-hydroxy-4-methyl-2-oxoglutarate aldolase activity"/>
    <property type="evidence" value="ECO:0007669"/>
    <property type="project" value="UniProtKB-EC"/>
</dbReference>
<dbReference type="Gene3D" id="3.50.30.40">
    <property type="entry name" value="Ribonuclease E inhibitor RraA/RraA-like"/>
    <property type="match status" value="1"/>
</dbReference>
<evidence type="ECO:0000313" key="14">
    <source>
        <dbReference type="EMBL" id="EDP17140.1"/>
    </source>
</evidence>
<comment type="similarity">
    <text evidence="3">Belongs to the class II aldolase/RraA-like family.</text>
</comment>
<dbReference type="eggNOG" id="COG0684">
    <property type="taxonomic scope" value="Bacteria"/>
</dbReference>
<dbReference type="EC" id="4.1.3.17" evidence="5"/>
<dbReference type="PANTHER" id="PTHR33254:SF4">
    <property type="entry name" value="4-HYDROXY-4-METHYL-2-OXOGLUTARATE ALDOLASE 3-RELATED"/>
    <property type="match status" value="1"/>
</dbReference>
<dbReference type="AlphaFoldDB" id="A8RQ25"/>
<comment type="catalytic activity">
    <reaction evidence="12">
        <text>oxaloacetate + H(+) = pyruvate + CO2</text>
        <dbReference type="Rhea" id="RHEA:15641"/>
        <dbReference type="ChEBI" id="CHEBI:15361"/>
        <dbReference type="ChEBI" id="CHEBI:15378"/>
        <dbReference type="ChEBI" id="CHEBI:16452"/>
        <dbReference type="ChEBI" id="CHEBI:16526"/>
        <dbReference type="EC" id="4.1.1.112"/>
    </reaction>
</comment>
<comment type="function">
    <text evidence="8">Catalyzes the aldol cleavage of 4-hydroxy-4-methyl-2-oxoglutarate (HMG) into 2 molecules of pyruvate. Also contains a secondary oxaloacetate (OAA) decarboxylase activity due to the common pyruvate enolate transition state formed following C-C bond cleavage in the retro-aldol and decarboxylation reactions.</text>
</comment>
<evidence type="ECO:0000256" key="12">
    <source>
        <dbReference type="ARBA" id="ARBA00047973"/>
    </source>
</evidence>
<keyword evidence="13" id="KW-0479">Metal-binding</keyword>
<dbReference type="SUPFAM" id="SSF89562">
    <property type="entry name" value="RraA-like"/>
    <property type="match status" value="1"/>
</dbReference>
<dbReference type="HOGENOM" id="CLU_072626_3_2_9"/>
<comment type="caution">
    <text evidence="14">The sequence shown here is derived from an EMBL/GenBank/DDBJ whole genome shotgun (WGS) entry which is preliminary data.</text>
</comment>
<evidence type="ECO:0000256" key="2">
    <source>
        <dbReference type="ARBA" id="ARBA00001968"/>
    </source>
</evidence>
<keyword evidence="13" id="KW-0460">Magnesium</keyword>
<evidence type="ECO:0000256" key="11">
    <source>
        <dbReference type="ARBA" id="ARBA00032305"/>
    </source>
</evidence>
<evidence type="ECO:0000256" key="9">
    <source>
        <dbReference type="ARBA" id="ARBA00029596"/>
    </source>
</evidence>
<evidence type="ECO:0000256" key="7">
    <source>
        <dbReference type="ARBA" id="ARBA00016549"/>
    </source>
</evidence>
<feature type="binding site" evidence="13">
    <location>
        <position position="138"/>
    </location>
    <ligand>
        <name>Mg(2+)</name>
        <dbReference type="ChEBI" id="CHEBI:18420"/>
    </ligand>
</feature>
<evidence type="ECO:0000256" key="13">
    <source>
        <dbReference type="PIRSR" id="PIRSR605493-1"/>
    </source>
</evidence>
<comment type="cofactor">
    <cofactor evidence="2">
        <name>a divalent metal cation</name>
        <dbReference type="ChEBI" id="CHEBI:60240"/>
    </cofactor>
</comment>
<dbReference type="InterPro" id="IPR005493">
    <property type="entry name" value="RraA/RraA-like"/>
</dbReference>
<comment type="subunit">
    <text evidence="4">Homotrimer.</text>
</comment>
<dbReference type="Pfam" id="PF03737">
    <property type="entry name" value="RraA-like"/>
    <property type="match status" value="1"/>
</dbReference>
<proteinExistence type="inferred from homology"/>
<protein>
    <recommendedName>
        <fullName evidence="7">Putative 4-hydroxy-4-methyl-2-oxoglutarate aldolase</fullName>
        <ecNumber evidence="6">4.1.1.112</ecNumber>
        <ecNumber evidence="5">4.1.3.17</ecNumber>
    </recommendedName>
    <alternativeName>
        <fullName evidence="11">Oxaloacetate decarboxylase</fullName>
    </alternativeName>
    <alternativeName>
        <fullName evidence="9">Regulator of ribonuclease activity homolog</fullName>
    </alternativeName>
    <alternativeName>
        <fullName evidence="10">RraA-like protein</fullName>
    </alternativeName>
</protein>
<dbReference type="PANTHER" id="PTHR33254">
    <property type="entry name" value="4-HYDROXY-4-METHYL-2-OXOGLUTARATE ALDOLASE 3-RELATED"/>
    <property type="match status" value="1"/>
</dbReference>
<comment type="catalytic activity">
    <reaction evidence="1">
        <text>4-hydroxy-4-methyl-2-oxoglutarate = 2 pyruvate</text>
        <dbReference type="Rhea" id="RHEA:22748"/>
        <dbReference type="ChEBI" id="CHEBI:15361"/>
        <dbReference type="ChEBI" id="CHEBI:58276"/>
        <dbReference type="EC" id="4.1.3.17"/>
    </reaction>
</comment>
<comment type="cofactor">
    <cofactor evidence="13">
        <name>Mg(2+)</name>
        <dbReference type="ChEBI" id="CHEBI:18420"/>
    </cofactor>
</comment>
<gene>
    <name evidence="14" type="ORF">CLOBOL_02636</name>
</gene>
<evidence type="ECO:0000256" key="8">
    <source>
        <dbReference type="ARBA" id="ARBA00025046"/>
    </source>
</evidence>
<dbReference type="PaxDb" id="411902-CLOBOL_02636"/>
<dbReference type="NCBIfam" id="NF004850">
    <property type="entry name" value="PRK06201.1"/>
    <property type="match status" value="1"/>
</dbReference>